<dbReference type="GeneID" id="108743075"/>
<name>A0A7F5RC80_AGRPL</name>
<keyword evidence="2" id="KW-1185">Reference proteome</keyword>
<evidence type="ECO:0000313" key="3">
    <source>
        <dbReference type="RefSeq" id="XP_025833550.1"/>
    </source>
</evidence>
<dbReference type="PANTHER" id="PTHR21610">
    <property type="entry name" value="VON WILLEBRAND FACTOR A DOMAIN-CONTAINING PROTEIN 8"/>
    <property type="match status" value="1"/>
</dbReference>
<dbReference type="OrthoDB" id="5186at2759"/>
<dbReference type="GO" id="GO:0016887">
    <property type="term" value="F:ATP hydrolysis activity"/>
    <property type="evidence" value="ECO:0007669"/>
    <property type="project" value="InterPro"/>
</dbReference>
<proteinExistence type="predicted"/>
<sequence length="599" mass="68437">MRNYFGIHKSTYHFTNYRQHKITYICTKQYSSDVKITLGNITKVVKLPKNPQYVPQSYLQENCGQSTLHHLRWMMQKDILGQDIFLLGPPGPKKRNIAMQYLELTSREVEYVALSRDTTESDLKQRREIASGTAKYFDQSAVRAATQGSVLVLEGIEKAERNVLPVLNNLLENREMHLEDGRLLIPASRYDKLLQEHGKEELDKWKLVRVSEDFRVIALGLPVPKYIGNPLDPPLRSRFQARNVDVDTYQEYLSLLKDIAPTLPFQKIESLVSAAFALNSKESLAMGLPDFPVENLKFAVKILENNPGVTVHDVISYLYPYYLLPKSSIKSVEILLEQFKIMSKNKQTISLSNLSQSFKNLLKNKETKTFIETPYQQQILEKMLQSTKVTDLCVIGPKGCGKSILTSQLSNLVNKDTEDIVLYHDMTSRDLIQQRTTLENGDTVWRFSPLITAALEGKIAVLDGIHRIHSSTLSVLHRLVHDRELQLYDGKRLISSEKYDKIKENYGLSDEQLHESGILKIHSGFQIIALGEPPTTQGVTNWLTPEVISLFLFQEVRPLLKQEETEIISKAFGPICNSMKQLIELGCKLKKYRRDTAKL</sequence>
<feature type="domain" description="ATPase dynein-related AAA" evidence="1">
    <location>
        <begin position="83"/>
        <end position="239"/>
    </location>
</feature>
<dbReference type="RefSeq" id="XP_025833550.1">
    <property type="nucleotide sequence ID" value="XM_025977765.1"/>
</dbReference>
<protein>
    <submittedName>
        <fullName evidence="3">von Willebrand factor A domain-containing protein 8</fullName>
    </submittedName>
</protein>
<gene>
    <name evidence="3" type="primary">LOC108743075</name>
</gene>
<organism evidence="2 3">
    <name type="scientific">Agrilus planipennis</name>
    <name type="common">Emerald ash borer</name>
    <name type="synonym">Agrilus marcopoli</name>
    <dbReference type="NCBI Taxonomy" id="224129"/>
    <lineage>
        <taxon>Eukaryota</taxon>
        <taxon>Metazoa</taxon>
        <taxon>Ecdysozoa</taxon>
        <taxon>Arthropoda</taxon>
        <taxon>Hexapoda</taxon>
        <taxon>Insecta</taxon>
        <taxon>Pterygota</taxon>
        <taxon>Neoptera</taxon>
        <taxon>Endopterygota</taxon>
        <taxon>Coleoptera</taxon>
        <taxon>Polyphaga</taxon>
        <taxon>Elateriformia</taxon>
        <taxon>Buprestoidea</taxon>
        <taxon>Buprestidae</taxon>
        <taxon>Agrilinae</taxon>
        <taxon>Agrilus</taxon>
    </lineage>
</organism>
<dbReference type="InParanoid" id="A0A7F5RC80"/>
<dbReference type="InterPro" id="IPR011704">
    <property type="entry name" value="ATPase_dyneun-rel_AAA"/>
</dbReference>
<dbReference type="GO" id="GO:0005524">
    <property type="term" value="F:ATP binding"/>
    <property type="evidence" value="ECO:0007669"/>
    <property type="project" value="InterPro"/>
</dbReference>
<evidence type="ECO:0000259" key="1">
    <source>
        <dbReference type="Pfam" id="PF07728"/>
    </source>
</evidence>
<dbReference type="AlphaFoldDB" id="A0A7F5RC80"/>
<dbReference type="SUPFAM" id="SSF52540">
    <property type="entry name" value="P-loop containing nucleoside triphosphate hydrolases"/>
    <property type="match status" value="2"/>
</dbReference>
<dbReference type="Pfam" id="PF07728">
    <property type="entry name" value="AAA_5"/>
    <property type="match status" value="2"/>
</dbReference>
<dbReference type="PANTHER" id="PTHR21610:SF9">
    <property type="entry name" value="VON WILLEBRAND FACTOR A DOMAIN-CONTAINING PROTEIN 8"/>
    <property type="match status" value="1"/>
</dbReference>
<dbReference type="GO" id="GO:0005737">
    <property type="term" value="C:cytoplasm"/>
    <property type="evidence" value="ECO:0007669"/>
    <property type="project" value="TreeGrafter"/>
</dbReference>
<dbReference type="KEGG" id="apln:108743075"/>
<dbReference type="FunFam" id="3.40.50.300:FF:000587">
    <property type="entry name" value="von Willebrand factor A domain containing 8"/>
    <property type="match status" value="1"/>
</dbReference>
<feature type="domain" description="ATPase dynein-related AAA" evidence="1">
    <location>
        <begin position="391"/>
        <end position="551"/>
    </location>
</feature>
<dbReference type="Gene3D" id="3.40.50.300">
    <property type="entry name" value="P-loop containing nucleotide triphosphate hydrolases"/>
    <property type="match status" value="2"/>
</dbReference>
<reference evidence="3" key="1">
    <citation type="submission" date="2025-08" db="UniProtKB">
        <authorList>
            <consortium name="RefSeq"/>
        </authorList>
    </citation>
    <scope>IDENTIFICATION</scope>
    <source>
        <tissue evidence="3">Entire body</tissue>
    </source>
</reference>
<dbReference type="InterPro" id="IPR027417">
    <property type="entry name" value="P-loop_NTPase"/>
</dbReference>
<dbReference type="Proteomes" id="UP000192223">
    <property type="component" value="Unplaced"/>
</dbReference>
<evidence type="ECO:0000313" key="2">
    <source>
        <dbReference type="Proteomes" id="UP000192223"/>
    </source>
</evidence>
<dbReference type="InterPro" id="IPR039891">
    <property type="entry name" value="VWA8"/>
</dbReference>
<accession>A0A7F5RC80</accession>